<evidence type="ECO:0000313" key="1">
    <source>
        <dbReference type="EMBL" id="TGO76158.1"/>
    </source>
</evidence>
<keyword evidence="2" id="KW-1185">Reference proteome</keyword>
<comment type="caution">
    <text evidence="1">The sequence shown here is derived from an EMBL/GenBank/DDBJ whole genome shotgun (WGS) entry which is preliminary data.</text>
</comment>
<organism evidence="1 2">
    <name type="scientific">Botrytis elliptica</name>
    <dbReference type="NCBI Taxonomy" id="278938"/>
    <lineage>
        <taxon>Eukaryota</taxon>
        <taxon>Fungi</taxon>
        <taxon>Dikarya</taxon>
        <taxon>Ascomycota</taxon>
        <taxon>Pezizomycotina</taxon>
        <taxon>Leotiomycetes</taxon>
        <taxon>Helotiales</taxon>
        <taxon>Sclerotiniaceae</taxon>
        <taxon>Botrytis</taxon>
    </lineage>
</organism>
<dbReference type="Proteomes" id="UP000297229">
    <property type="component" value="Unassembled WGS sequence"/>
</dbReference>
<reference evidence="1 2" key="1">
    <citation type="submission" date="2017-12" db="EMBL/GenBank/DDBJ databases">
        <title>Comparative genomics of Botrytis spp.</title>
        <authorList>
            <person name="Valero-Jimenez C.A."/>
            <person name="Tapia P."/>
            <person name="Veloso J."/>
            <person name="Silva-Moreno E."/>
            <person name="Staats M."/>
            <person name="Valdes J.H."/>
            <person name="Van Kan J.A.L."/>
        </authorList>
    </citation>
    <scope>NUCLEOTIDE SEQUENCE [LARGE SCALE GENOMIC DNA]</scope>
    <source>
        <strain evidence="1 2">Be9601</strain>
    </source>
</reference>
<protein>
    <submittedName>
        <fullName evidence="1">Uncharacterized protein</fullName>
    </submittedName>
</protein>
<accession>A0A4Z1JRC4</accession>
<gene>
    <name evidence="1" type="ORF">BELL_0171g00070</name>
</gene>
<sequence length="59" mass="6953">MAEDNIWDPVSGIWKCELCTFAEIWQGLELGRGIRSYRLGKSYWWWDNVEVEDVDTTAL</sequence>
<name>A0A4Z1JRC4_9HELO</name>
<dbReference type="EMBL" id="PQXM01000170">
    <property type="protein sequence ID" value="TGO76158.1"/>
    <property type="molecule type" value="Genomic_DNA"/>
</dbReference>
<proteinExistence type="predicted"/>
<evidence type="ECO:0000313" key="2">
    <source>
        <dbReference type="Proteomes" id="UP000297229"/>
    </source>
</evidence>
<dbReference type="AlphaFoldDB" id="A0A4Z1JRC4"/>